<dbReference type="EMBL" id="JAGPXF010000004">
    <property type="protein sequence ID" value="KAH7245145.1"/>
    <property type="molecule type" value="Genomic_DNA"/>
</dbReference>
<organism evidence="2 3">
    <name type="scientific">Fusarium tricinctum</name>
    <dbReference type="NCBI Taxonomy" id="61284"/>
    <lineage>
        <taxon>Eukaryota</taxon>
        <taxon>Fungi</taxon>
        <taxon>Dikarya</taxon>
        <taxon>Ascomycota</taxon>
        <taxon>Pezizomycotina</taxon>
        <taxon>Sordariomycetes</taxon>
        <taxon>Hypocreomycetidae</taxon>
        <taxon>Hypocreales</taxon>
        <taxon>Nectriaceae</taxon>
        <taxon>Fusarium</taxon>
        <taxon>Fusarium tricinctum species complex</taxon>
    </lineage>
</organism>
<dbReference type="OrthoDB" id="5059029at2759"/>
<protein>
    <recommendedName>
        <fullName evidence="1">Secreted protein CSS2 C-terminal domain-containing protein</fullName>
    </recommendedName>
</protein>
<gene>
    <name evidence="2" type="ORF">BKA59DRAFT_454217</name>
</gene>
<dbReference type="InterPro" id="IPR046624">
    <property type="entry name" value="CSS2_C"/>
</dbReference>
<dbReference type="Pfam" id="PF20521">
    <property type="entry name" value="DUF6736"/>
    <property type="match status" value="1"/>
</dbReference>
<accession>A0A8K0RVP1</accession>
<dbReference type="AlphaFoldDB" id="A0A8K0RVP1"/>
<evidence type="ECO:0000259" key="1">
    <source>
        <dbReference type="Pfam" id="PF20521"/>
    </source>
</evidence>
<reference evidence="2" key="1">
    <citation type="journal article" date="2021" name="Nat. Commun.">
        <title>Genetic determinants of endophytism in the Arabidopsis root mycobiome.</title>
        <authorList>
            <person name="Mesny F."/>
            <person name="Miyauchi S."/>
            <person name="Thiergart T."/>
            <person name="Pickel B."/>
            <person name="Atanasova L."/>
            <person name="Karlsson M."/>
            <person name="Huettel B."/>
            <person name="Barry K.W."/>
            <person name="Haridas S."/>
            <person name="Chen C."/>
            <person name="Bauer D."/>
            <person name="Andreopoulos W."/>
            <person name="Pangilinan J."/>
            <person name="LaButti K."/>
            <person name="Riley R."/>
            <person name="Lipzen A."/>
            <person name="Clum A."/>
            <person name="Drula E."/>
            <person name="Henrissat B."/>
            <person name="Kohler A."/>
            <person name="Grigoriev I.V."/>
            <person name="Martin F.M."/>
            <person name="Hacquard S."/>
        </authorList>
    </citation>
    <scope>NUCLEOTIDE SEQUENCE</scope>
    <source>
        <strain evidence="2">MPI-SDFR-AT-0068</strain>
    </source>
</reference>
<evidence type="ECO:0000313" key="3">
    <source>
        <dbReference type="Proteomes" id="UP000813427"/>
    </source>
</evidence>
<comment type="caution">
    <text evidence="2">The sequence shown here is derived from an EMBL/GenBank/DDBJ whole genome shotgun (WGS) entry which is preliminary data.</text>
</comment>
<name>A0A8K0RVP1_9HYPO</name>
<keyword evidence="3" id="KW-1185">Reference proteome</keyword>
<sequence length="108" mass="11789">MCEIVLETISGLFNSKDDSDLCVLSASTDSDGEYVNGYTYFVTTISFNCKETFEKEAIQEAVEKCADYLKSNAALSGCCKSSQKGGWAGQVRMSSQPSKYPAHEVECL</sequence>
<dbReference type="Proteomes" id="UP000813427">
    <property type="component" value="Unassembled WGS sequence"/>
</dbReference>
<feature type="domain" description="Secreted protein CSS2 C-terminal" evidence="1">
    <location>
        <begin position="5"/>
        <end position="96"/>
    </location>
</feature>
<proteinExistence type="predicted"/>
<evidence type="ECO:0000313" key="2">
    <source>
        <dbReference type="EMBL" id="KAH7245145.1"/>
    </source>
</evidence>